<evidence type="ECO:0000256" key="4">
    <source>
        <dbReference type="ARBA" id="ARBA00022840"/>
    </source>
</evidence>
<dbReference type="InterPro" id="IPR027417">
    <property type="entry name" value="P-loop_NTPase"/>
</dbReference>
<proteinExistence type="predicted"/>
<evidence type="ECO:0000256" key="2">
    <source>
        <dbReference type="ARBA" id="ARBA00022801"/>
    </source>
</evidence>
<sequence>MNCGARLVKTSEIDEGKRLSESLVKQLTGGDKISTRFLFGRDFEYEPSYKVWISTNHKPKIYGNDNGIWRRICLIPFEVTIADDKKDINLDRKLANEIGGIFNWALEGLMEWKKYGLKPPAKVCAATMEYRMQEDLLQGFIDNCVEISKGNRISATDLYKFYEWYCEQNGISKLSSTKFGTKFREDKGFQKKQICGRVYYVDIKIKKEIKESFEKDTLLIF</sequence>
<feature type="domain" description="SF3 helicase" evidence="5">
    <location>
        <begin position="1"/>
        <end position="90"/>
    </location>
</feature>
<evidence type="ECO:0000313" key="6">
    <source>
        <dbReference type="EMBL" id="MBD8046691.1"/>
    </source>
</evidence>
<comment type="caution">
    <text evidence="6">The sequence shown here is derived from an EMBL/GenBank/DDBJ whole genome shotgun (WGS) entry which is preliminary data.</text>
</comment>
<dbReference type="InterPro" id="IPR006500">
    <property type="entry name" value="Helicase_put_C_phage/plasmid"/>
</dbReference>
<evidence type="ECO:0000256" key="3">
    <source>
        <dbReference type="ARBA" id="ARBA00022806"/>
    </source>
</evidence>
<keyword evidence="2" id="KW-0378">Hydrolase</keyword>
<dbReference type="Gene3D" id="3.40.50.300">
    <property type="entry name" value="P-loop containing nucleotide triphosphate hydrolases"/>
    <property type="match status" value="1"/>
</dbReference>
<name>A0ABR8YRS7_9CLOT</name>
<dbReference type="EMBL" id="JACSQB010000048">
    <property type="protein sequence ID" value="MBD8046691.1"/>
    <property type="molecule type" value="Genomic_DNA"/>
</dbReference>
<gene>
    <name evidence="6" type="ORF">H9637_06475</name>
</gene>
<accession>A0ABR8YRS7</accession>
<keyword evidence="1" id="KW-0547">Nucleotide-binding</keyword>
<dbReference type="PANTHER" id="PTHR35372">
    <property type="entry name" value="ATP BINDING PROTEIN-RELATED"/>
    <property type="match status" value="1"/>
</dbReference>
<dbReference type="Pfam" id="PF03288">
    <property type="entry name" value="Pox_D5"/>
    <property type="match status" value="1"/>
</dbReference>
<keyword evidence="4" id="KW-0067">ATP-binding</keyword>
<dbReference type="InterPro" id="IPR014015">
    <property type="entry name" value="Helicase_SF3_DNA-vir"/>
</dbReference>
<reference evidence="6 7" key="1">
    <citation type="submission" date="2020-08" db="EMBL/GenBank/DDBJ databases">
        <title>A Genomic Blueprint of the Chicken Gut Microbiome.</title>
        <authorList>
            <person name="Gilroy R."/>
            <person name="Ravi A."/>
            <person name="Getino M."/>
            <person name="Pursley I."/>
            <person name="Horton D.L."/>
            <person name="Alikhan N.-F."/>
            <person name="Baker D."/>
            <person name="Gharbi K."/>
            <person name="Hall N."/>
            <person name="Watson M."/>
            <person name="Adriaenssens E.M."/>
            <person name="Foster-Nyarko E."/>
            <person name="Jarju S."/>
            <person name="Secka A."/>
            <person name="Antonio M."/>
            <person name="Oren A."/>
            <person name="Chaudhuri R."/>
            <person name="La Ragione R.M."/>
            <person name="Hildebrand F."/>
            <person name="Pallen M.J."/>
        </authorList>
    </citation>
    <scope>NUCLEOTIDE SEQUENCE [LARGE SCALE GENOMIC DNA]</scope>
    <source>
        <strain evidence="6 7">N37</strain>
    </source>
</reference>
<evidence type="ECO:0000313" key="7">
    <source>
        <dbReference type="Proteomes" id="UP000627166"/>
    </source>
</evidence>
<dbReference type="PROSITE" id="PS51206">
    <property type="entry name" value="SF3_HELICASE_1"/>
    <property type="match status" value="1"/>
</dbReference>
<organism evidence="6 7">
    <name type="scientific">Clostridium faecium</name>
    <dbReference type="NCBI Taxonomy" id="2762223"/>
    <lineage>
        <taxon>Bacteria</taxon>
        <taxon>Bacillati</taxon>
        <taxon>Bacillota</taxon>
        <taxon>Clostridia</taxon>
        <taxon>Eubacteriales</taxon>
        <taxon>Clostridiaceae</taxon>
        <taxon>Clostridium</taxon>
    </lineage>
</organism>
<keyword evidence="7" id="KW-1185">Reference proteome</keyword>
<dbReference type="InterPro" id="IPR004968">
    <property type="entry name" value="DNA_primase/NTPase_C"/>
</dbReference>
<keyword evidence="3" id="KW-0347">Helicase</keyword>
<dbReference type="Proteomes" id="UP000627166">
    <property type="component" value="Unassembled WGS sequence"/>
</dbReference>
<evidence type="ECO:0000256" key="1">
    <source>
        <dbReference type="ARBA" id="ARBA00022741"/>
    </source>
</evidence>
<dbReference type="NCBIfam" id="TIGR01613">
    <property type="entry name" value="primase_Cterm"/>
    <property type="match status" value="1"/>
</dbReference>
<dbReference type="PANTHER" id="PTHR35372:SF2">
    <property type="entry name" value="SF3 HELICASE DOMAIN-CONTAINING PROTEIN"/>
    <property type="match status" value="1"/>
</dbReference>
<evidence type="ECO:0000259" key="5">
    <source>
        <dbReference type="PROSITE" id="PS51206"/>
    </source>
</evidence>
<dbReference type="InterPro" id="IPR051620">
    <property type="entry name" value="ORF904-like_C"/>
</dbReference>
<protein>
    <recommendedName>
        <fullName evidence="5">SF3 helicase domain-containing protein</fullName>
    </recommendedName>
</protein>